<protein>
    <recommendedName>
        <fullName evidence="1">Tox-PLDMTX domain-containing protein</fullName>
    </recommendedName>
</protein>
<dbReference type="EMBL" id="CP157947">
    <property type="protein sequence ID" value="XBS68964.1"/>
    <property type="molecule type" value="Genomic_DNA"/>
</dbReference>
<accession>A0AAU7Q737</accession>
<organism evidence="2">
    <name type="scientific">Acerihabitans sp. KWT182</name>
    <dbReference type="NCBI Taxonomy" id="3157919"/>
    <lineage>
        <taxon>Bacteria</taxon>
        <taxon>Pseudomonadati</taxon>
        <taxon>Pseudomonadota</taxon>
        <taxon>Gammaproteobacteria</taxon>
        <taxon>Enterobacterales</taxon>
        <taxon>Pectobacteriaceae</taxon>
        <taxon>Acerihabitans</taxon>
    </lineage>
</organism>
<proteinExistence type="predicted"/>
<dbReference type="AlphaFoldDB" id="A0AAU7Q737"/>
<dbReference type="Gene3D" id="3.10.670.10">
    <property type="entry name" value="Secreted effector protein ssei"/>
    <property type="match status" value="1"/>
</dbReference>
<feature type="domain" description="Tox-PLDMTX" evidence="1">
    <location>
        <begin position="280"/>
        <end position="378"/>
    </location>
</feature>
<dbReference type="InterPro" id="IPR028907">
    <property type="entry name" value="Tox-PLDMTX_dom"/>
</dbReference>
<reference evidence="2" key="1">
    <citation type="submission" date="2024-06" db="EMBL/GenBank/DDBJ databases">
        <authorList>
            <person name="Coelho C."/>
            <person name="Bento M."/>
            <person name="Garcia E."/>
            <person name="Camelo A."/>
            <person name="Brandao I."/>
            <person name="Espirito Santo C."/>
            <person name="Trovao J."/>
            <person name="Verissimo A."/>
            <person name="Costa J."/>
            <person name="Tiago I."/>
        </authorList>
    </citation>
    <scope>NUCLEOTIDE SEQUENCE</scope>
    <source>
        <strain evidence="2">KWT182</strain>
    </source>
</reference>
<dbReference type="Pfam" id="PF15645">
    <property type="entry name" value="Tox-PLDMTX"/>
    <property type="match status" value="1"/>
</dbReference>
<sequence length="469" mass="52675">MLLSNALAGAGSALYLHQAAVAQDAQERAEAWESALLGIIMTGLSGADDIYSLIKSYGCRGYKTFHETALKLGRIINPAGSVGAAETFVKGKVRERTAMMVRSLLQQSDATPGLLGQSNVEAMLRILQICGRINPQQYQIASKKSFISGIYSQLKAVHEKESLNSIPSGYELAVLENDSNKVKLMLLSLGSNKFAGFGLQGAEQSSTVELQWQEMTSEDFSFDNKNILLNGISDATLYVEDLKNLPSESLEDELIQQESVLATKFRRFCNKIKYDGENQNILSGVGRFAHENGFKDIRYRVLFVFDPAQESQIDRHYVLLARYKNVMYVMEPSAEEIRYIKIPDIEDVMILREEKWKNAFENSESRVLITYKDFMTEQEAKDYNHTFDIRGNGESVLLSPAGFLELDNTSKPIAFSLFSSHYDSIGQQALLQKKIRANLIKDRLSENSYEFVMSILKEIGIVTLEKKKP</sequence>
<evidence type="ECO:0000259" key="1">
    <source>
        <dbReference type="Pfam" id="PF15645"/>
    </source>
</evidence>
<gene>
    <name evidence="2" type="ORF">ABK905_20895</name>
</gene>
<evidence type="ECO:0000313" key="2">
    <source>
        <dbReference type="EMBL" id="XBS68964.1"/>
    </source>
</evidence>
<name>A0AAU7Q737_9GAMM</name>